<evidence type="ECO:0000313" key="2">
    <source>
        <dbReference type="EMBL" id="MDI2111729.1"/>
    </source>
</evidence>
<evidence type="ECO:0000259" key="1">
    <source>
        <dbReference type="Pfam" id="PF18495"/>
    </source>
</evidence>
<name>A0ABT6Q4A9_9PROT</name>
<proteinExistence type="predicted"/>
<comment type="caution">
    <text evidence="2">The sequence shown here is derived from an EMBL/GenBank/DDBJ whole genome shotgun (WGS) entry which is preliminary data.</text>
</comment>
<dbReference type="InterPro" id="IPR043038">
    <property type="entry name" value="VbhA_sf"/>
</dbReference>
<organism evidence="2 3">
    <name type="scientific">Commensalibacter nepenthis</name>
    <dbReference type="NCBI Taxonomy" id="3043872"/>
    <lineage>
        <taxon>Bacteria</taxon>
        <taxon>Pseudomonadati</taxon>
        <taxon>Pseudomonadota</taxon>
        <taxon>Alphaproteobacteria</taxon>
        <taxon>Acetobacterales</taxon>
        <taxon>Acetobacteraceae</taxon>
    </lineage>
</organism>
<gene>
    <name evidence="2" type="ORF">QJV33_00230</name>
</gene>
<dbReference type="Proteomes" id="UP001431775">
    <property type="component" value="Unassembled WGS sequence"/>
</dbReference>
<dbReference type="EMBL" id="JASBAN010000001">
    <property type="protein sequence ID" value="MDI2111729.1"/>
    <property type="molecule type" value="Genomic_DNA"/>
</dbReference>
<dbReference type="Pfam" id="PF18495">
    <property type="entry name" value="VbhA"/>
    <property type="match status" value="1"/>
</dbReference>
<dbReference type="InterPro" id="IPR041535">
    <property type="entry name" value="VbhA"/>
</dbReference>
<dbReference type="InterPro" id="IPR033788">
    <property type="entry name" value="VbhA-like"/>
</dbReference>
<dbReference type="CDD" id="cd11586">
    <property type="entry name" value="VbhA_like"/>
    <property type="match status" value="1"/>
</dbReference>
<protein>
    <submittedName>
        <fullName evidence="2">Antitoxin VbhA family protein</fullName>
    </submittedName>
</protein>
<dbReference type="Gene3D" id="1.10.8.1050">
    <property type="entry name" value="Antitoxin VbhA-like"/>
    <property type="match status" value="1"/>
</dbReference>
<accession>A0ABT6Q4A9</accession>
<feature type="domain" description="Antitoxin VbhA" evidence="1">
    <location>
        <begin position="13"/>
        <end position="59"/>
    </location>
</feature>
<keyword evidence="3" id="KW-1185">Reference proteome</keyword>
<reference evidence="2" key="1">
    <citation type="submission" date="2023-05" db="EMBL/GenBank/DDBJ databases">
        <title>Whole genome sequence of Commensalibacter sp.</title>
        <authorList>
            <person name="Charoenyingcharoen P."/>
            <person name="Yukphan P."/>
        </authorList>
    </citation>
    <scope>NUCLEOTIDE SEQUENCE</scope>
    <source>
        <strain evidence="2">TBRC 10068</strain>
    </source>
</reference>
<sequence>MMNKISEKEKQRRLKAHEMSVGNLRLEGLEHSKEHLDDAKLYINGEITDEERFARIQARVDKIISNK</sequence>
<dbReference type="RefSeq" id="WP_281461421.1">
    <property type="nucleotide sequence ID" value="NZ_JASBAN010000001.1"/>
</dbReference>
<evidence type="ECO:0000313" key="3">
    <source>
        <dbReference type="Proteomes" id="UP001431775"/>
    </source>
</evidence>